<protein>
    <submittedName>
        <fullName evidence="8">Type II secretion system F domain protein</fullName>
    </submittedName>
</protein>
<evidence type="ECO:0000313" key="8">
    <source>
        <dbReference type="EMBL" id="ADH85475.1"/>
    </source>
</evidence>
<sequence>MEIFWWYTLLALLMLGLCAGLLLVLGQRYRQRQRFLARINASLPRRRSQPPPPGIHPWLVWPATQATVLLRRAGLAPSPRLLLGAGASLLLAPVAGLLLFGPAGAVLLPVGGGAAAGGLLYYRSQRRRRLMVAQIPTFIDQLLRAVAAGHTLDAALLTATADSRLPLGEVLEQVTREIKLGGEIDTALSEAIRLYDLEELRLLALAIRVNRRYGSSIQELLRSLVTLIQQEETSRQEFRALTGESRLTAWVLGLMPLLLVGFLLLTNPEYPAHLWHDPAGRTILLIALLLQSGGVLALWRLTRVL</sequence>
<dbReference type="PANTHER" id="PTHR35007:SF1">
    <property type="entry name" value="PILUS ASSEMBLY PROTEIN"/>
    <property type="match status" value="1"/>
</dbReference>
<dbReference type="GO" id="GO:0005886">
    <property type="term" value="C:plasma membrane"/>
    <property type="evidence" value="ECO:0007669"/>
    <property type="project" value="UniProtKB-SubCell"/>
</dbReference>
<reference evidence="9" key="1">
    <citation type="submission" date="2010-02" db="EMBL/GenBank/DDBJ databases">
        <title>Complete sequence of Desulfurivibrio alkaliphilus AHT2.</title>
        <authorList>
            <consortium name="US DOE Joint Genome Institute"/>
            <person name="Pitluck S."/>
            <person name="Chertkov O."/>
            <person name="Detter J.C."/>
            <person name="Han C."/>
            <person name="Tapia R."/>
            <person name="Larimer F."/>
            <person name="Land M."/>
            <person name="Hauser L."/>
            <person name="Kyrpides N."/>
            <person name="Mikhailova N."/>
            <person name="Sorokin D.Y."/>
            <person name="Muyzer G."/>
            <person name="Woyke T."/>
        </authorList>
    </citation>
    <scope>NUCLEOTIDE SEQUENCE [LARGE SCALE GENOMIC DNA]</scope>
    <source>
        <strain evidence="9">DSM 19089 / UNIQEM U267 / AHT2</strain>
    </source>
</reference>
<dbReference type="EMBL" id="CP001940">
    <property type="protein sequence ID" value="ADH85475.1"/>
    <property type="molecule type" value="Genomic_DNA"/>
</dbReference>
<feature type="domain" description="Type II secretion system protein GspF" evidence="7">
    <location>
        <begin position="138"/>
        <end position="264"/>
    </location>
</feature>
<evidence type="ECO:0000256" key="5">
    <source>
        <dbReference type="ARBA" id="ARBA00023136"/>
    </source>
</evidence>
<dbReference type="KEGG" id="dak:DaAHT2_0771"/>
<keyword evidence="2" id="KW-1003">Cell membrane</keyword>
<evidence type="ECO:0000259" key="7">
    <source>
        <dbReference type="Pfam" id="PF00482"/>
    </source>
</evidence>
<accession>D6Z1Q0</accession>
<dbReference type="InterPro" id="IPR018076">
    <property type="entry name" value="T2SS_GspF_dom"/>
</dbReference>
<evidence type="ECO:0000256" key="6">
    <source>
        <dbReference type="SAM" id="Phobius"/>
    </source>
</evidence>
<feature type="transmembrane region" description="Helical" evidence="6">
    <location>
        <begin position="106"/>
        <end position="122"/>
    </location>
</feature>
<dbReference type="InParanoid" id="D6Z1Q0"/>
<evidence type="ECO:0000256" key="4">
    <source>
        <dbReference type="ARBA" id="ARBA00022989"/>
    </source>
</evidence>
<dbReference type="AlphaFoldDB" id="D6Z1Q0"/>
<dbReference type="eggNOG" id="COG4965">
    <property type="taxonomic scope" value="Bacteria"/>
</dbReference>
<dbReference type="Proteomes" id="UP000001508">
    <property type="component" value="Chromosome"/>
</dbReference>
<gene>
    <name evidence="8" type="ordered locus">DaAHT2_0771</name>
</gene>
<dbReference type="RefSeq" id="WP_013163005.1">
    <property type="nucleotide sequence ID" value="NC_014216.1"/>
</dbReference>
<evidence type="ECO:0000256" key="2">
    <source>
        <dbReference type="ARBA" id="ARBA00022475"/>
    </source>
</evidence>
<dbReference type="HOGENOM" id="CLU_065961_0_0_7"/>
<dbReference type="STRING" id="589865.DaAHT2_0771"/>
<evidence type="ECO:0000313" key="9">
    <source>
        <dbReference type="Proteomes" id="UP000001508"/>
    </source>
</evidence>
<organism evidence="8 9">
    <name type="scientific">Desulfurivibrio alkaliphilus (strain DSM 19089 / UNIQEM U267 / AHT2)</name>
    <dbReference type="NCBI Taxonomy" id="589865"/>
    <lineage>
        <taxon>Bacteria</taxon>
        <taxon>Pseudomonadati</taxon>
        <taxon>Thermodesulfobacteriota</taxon>
        <taxon>Desulfobulbia</taxon>
        <taxon>Desulfobulbales</taxon>
        <taxon>Desulfobulbaceae</taxon>
        <taxon>Desulfurivibrio</taxon>
    </lineage>
</organism>
<keyword evidence="3 6" id="KW-0812">Transmembrane</keyword>
<feature type="transmembrane region" description="Helical" evidence="6">
    <location>
        <begin position="247"/>
        <end position="266"/>
    </location>
</feature>
<keyword evidence="9" id="KW-1185">Reference proteome</keyword>
<evidence type="ECO:0000256" key="1">
    <source>
        <dbReference type="ARBA" id="ARBA00004651"/>
    </source>
</evidence>
<feature type="transmembrane region" description="Helical" evidence="6">
    <location>
        <begin position="81"/>
        <end position="100"/>
    </location>
</feature>
<name>D6Z1Q0_DESAT</name>
<dbReference type="OrthoDB" id="597333at2"/>
<evidence type="ECO:0000256" key="3">
    <source>
        <dbReference type="ARBA" id="ARBA00022692"/>
    </source>
</evidence>
<dbReference type="PANTHER" id="PTHR35007">
    <property type="entry name" value="INTEGRAL MEMBRANE PROTEIN-RELATED"/>
    <property type="match status" value="1"/>
</dbReference>
<keyword evidence="4 6" id="KW-1133">Transmembrane helix</keyword>
<feature type="transmembrane region" description="Helical" evidence="6">
    <location>
        <begin position="6"/>
        <end position="25"/>
    </location>
</feature>
<keyword evidence="5 6" id="KW-0472">Membrane</keyword>
<dbReference type="Pfam" id="PF00482">
    <property type="entry name" value="T2SSF"/>
    <property type="match status" value="1"/>
</dbReference>
<feature type="transmembrane region" description="Helical" evidence="6">
    <location>
        <begin position="278"/>
        <end position="299"/>
    </location>
</feature>
<comment type="subcellular location">
    <subcellularLocation>
        <location evidence="1">Cell membrane</location>
        <topology evidence="1">Multi-pass membrane protein</topology>
    </subcellularLocation>
</comment>
<proteinExistence type="predicted"/>